<dbReference type="InterPro" id="IPR024453">
    <property type="entry name" value="Peptidase_C92"/>
</dbReference>
<dbReference type="InterPro" id="IPR038765">
    <property type="entry name" value="Papain-like_cys_pep_sf"/>
</dbReference>
<dbReference type="Pfam" id="PF05708">
    <property type="entry name" value="Peptidase_C92"/>
    <property type="match status" value="1"/>
</dbReference>
<evidence type="ECO:0000313" key="1">
    <source>
        <dbReference type="EMBL" id="MBA3924811.1"/>
    </source>
</evidence>
<dbReference type="Proteomes" id="UP000548787">
    <property type="component" value="Unassembled WGS sequence"/>
</dbReference>
<gene>
    <name evidence="1" type="ORF">HPK16_00540</name>
</gene>
<keyword evidence="2" id="KW-1185">Reference proteome</keyword>
<evidence type="ECO:0000313" key="2">
    <source>
        <dbReference type="Proteomes" id="UP000548787"/>
    </source>
</evidence>
<comment type="caution">
    <text evidence="1">The sequence shown here is derived from an EMBL/GenBank/DDBJ whole genome shotgun (WGS) entry which is preliminary data.</text>
</comment>
<organism evidence="1 2">
    <name type="scientific">Listeria rustica</name>
    <dbReference type="NCBI Taxonomy" id="2713503"/>
    <lineage>
        <taxon>Bacteria</taxon>
        <taxon>Bacillati</taxon>
        <taxon>Bacillota</taxon>
        <taxon>Bacilli</taxon>
        <taxon>Bacillales</taxon>
        <taxon>Listeriaceae</taxon>
        <taxon>Listeria</taxon>
    </lineage>
</organism>
<name>A0A7W1YER7_9LIST</name>
<reference evidence="1 2" key="1">
    <citation type="submission" date="2020-08" db="EMBL/GenBank/DDBJ databases">
        <title>Listeria ohnekaius sp. nov. and Listeria portnoyii sp. nov. isolated from non-agricultural and natural environments.</title>
        <authorList>
            <person name="Weller D."/>
            <person name="Belias A.M."/>
            <person name="Liao J."/>
            <person name="Guo S."/>
            <person name="Orsi R.H."/>
            <person name="Wiedmann M."/>
        </authorList>
    </citation>
    <scope>NUCLEOTIDE SEQUENCE [LARGE SCALE GENOMIC DNA]</scope>
    <source>
        <strain evidence="1 2">FSL W9-0585</strain>
    </source>
</reference>
<dbReference type="RefSeq" id="WP_181675074.1">
    <property type="nucleotide sequence ID" value="NZ_JABJVM010000001.1"/>
</dbReference>
<protein>
    <submittedName>
        <fullName evidence="1">Uncharacterized protein</fullName>
    </submittedName>
</protein>
<sequence>MSGVVGHAAIANSDNYILDMPGTSKESKKTNNRQLPVREWMSQYKHGMIRVYRLKNQTLAKKIATYADRNYYSTTGSSQKNINIPYAFNYHLYEKPPKSSYCSKMFFQAYYYGSGSAAVMKPTSGFLAPFHLIGKINKSYAPTGTTIDY</sequence>
<proteinExistence type="predicted"/>
<dbReference type="Gene3D" id="3.90.1720.10">
    <property type="entry name" value="endopeptidase domain like (from Nostoc punctiforme)"/>
    <property type="match status" value="1"/>
</dbReference>
<dbReference type="SUPFAM" id="SSF54001">
    <property type="entry name" value="Cysteine proteinases"/>
    <property type="match status" value="1"/>
</dbReference>
<dbReference type="AlphaFoldDB" id="A0A7W1YER7"/>
<accession>A0A7W1YER7</accession>
<dbReference type="EMBL" id="JABJVM010000001">
    <property type="protein sequence ID" value="MBA3924811.1"/>
    <property type="molecule type" value="Genomic_DNA"/>
</dbReference>